<sequence length="550" mass="59221">MSVYDDKPWLARYDPGQPAAIEPEYDNALEMFRATAARTPGTDAIRYFDGRITFAELDRLTDSFAAALAAEGFAPGERLAIFAQNVPQFVIAQIGTWKAGGIAVSINPMNRERELTELLTDSGATVLVALQSLYRDVAAAVVGGTAVRTVITTSELEYRSGDEPAVLAGVQRIECPGTLDLAGLLDRYAGSAPPRVELGPDDIAFLTYTSGTTGPPKGAMTTHRNVVFNARTYRDWIGIGPDDVVLGVAPLFHITGLVGHIAISLLTGAPLVLMYRLDPALAVDTIAAERATFTVGSITVFIALMNVPDVDPAKLASFTKIYSGGAPIPPSTVEAFRATFGHYIHNIYGLTETTSPSHGVPFHAEAPVDPASGALSVGVPTYNTMVRVVDEDGRELPAGEIGELVTEGPQVVAGYWNKPDETATALPGGVLHTGDVGYMDADGWFYIVDRKKDQINAGGYKIWPREVEDVLYEHPGVREAAVVGVPDEYRGETVKAFVSLRGGATVTPEELVAFTRERMAAYKYPRQVEILDEIPKTVSGKVLRRELRIR</sequence>
<dbReference type="Gene3D" id="3.40.50.12780">
    <property type="entry name" value="N-terminal domain of ligase-like"/>
    <property type="match status" value="1"/>
</dbReference>
<name>A0ABN1Y1Y1_9PSEU</name>
<dbReference type="Gene3D" id="3.30.300.30">
    <property type="match status" value="1"/>
</dbReference>
<dbReference type="Pfam" id="PF00501">
    <property type="entry name" value="AMP-binding"/>
    <property type="match status" value="1"/>
</dbReference>
<dbReference type="InterPro" id="IPR025110">
    <property type="entry name" value="AMP-bd_C"/>
</dbReference>
<dbReference type="PROSITE" id="PS00455">
    <property type="entry name" value="AMP_BINDING"/>
    <property type="match status" value="1"/>
</dbReference>
<evidence type="ECO:0008006" key="5">
    <source>
        <dbReference type="Google" id="ProtNLM"/>
    </source>
</evidence>
<dbReference type="InterPro" id="IPR050237">
    <property type="entry name" value="ATP-dep_AMP-bd_enzyme"/>
</dbReference>
<dbReference type="EMBL" id="BAAAJK010000030">
    <property type="protein sequence ID" value="GAA1395711.1"/>
    <property type="molecule type" value="Genomic_DNA"/>
</dbReference>
<evidence type="ECO:0000313" key="4">
    <source>
        <dbReference type="Proteomes" id="UP001501414"/>
    </source>
</evidence>
<dbReference type="Pfam" id="PF13193">
    <property type="entry name" value="AMP-binding_C"/>
    <property type="match status" value="1"/>
</dbReference>
<dbReference type="RefSeq" id="WP_344025897.1">
    <property type="nucleotide sequence ID" value="NZ_BAAAJK010000030.1"/>
</dbReference>
<dbReference type="Proteomes" id="UP001501414">
    <property type="component" value="Unassembled WGS sequence"/>
</dbReference>
<protein>
    <recommendedName>
        <fullName evidence="5">Long-chain acyl-CoA synthetase</fullName>
    </recommendedName>
</protein>
<keyword evidence="4" id="KW-1185">Reference proteome</keyword>
<organism evidence="3 4">
    <name type="scientific">Pseudonocardia kongjuensis</name>
    <dbReference type="NCBI Taxonomy" id="102227"/>
    <lineage>
        <taxon>Bacteria</taxon>
        <taxon>Bacillati</taxon>
        <taxon>Actinomycetota</taxon>
        <taxon>Actinomycetes</taxon>
        <taxon>Pseudonocardiales</taxon>
        <taxon>Pseudonocardiaceae</taxon>
        <taxon>Pseudonocardia</taxon>
    </lineage>
</organism>
<dbReference type="InterPro" id="IPR020845">
    <property type="entry name" value="AMP-binding_CS"/>
</dbReference>
<dbReference type="SUPFAM" id="SSF56801">
    <property type="entry name" value="Acetyl-CoA synthetase-like"/>
    <property type="match status" value="1"/>
</dbReference>
<accession>A0ABN1Y1Y1</accession>
<gene>
    <name evidence="3" type="ORF">GCM10009613_45890</name>
</gene>
<dbReference type="InterPro" id="IPR045851">
    <property type="entry name" value="AMP-bd_C_sf"/>
</dbReference>
<comment type="caution">
    <text evidence="3">The sequence shown here is derived from an EMBL/GenBank/DDBJ whole genome shotgun (WGS) entry which is preliminary data.</text>
</comment>
<proteinExistence type="predicted"/>
<evidence type="ECO:0000259" key="2">
    <source>
        <dbReference type="Pfam" id="PF13193"/>
    </source>
</evidence>
<dbReference type="InterPro" id="IPR042099">
    <property type="entry name" value="ANL_N_sf"/>
</dbReference>
<reference evidence="3 4" key="1">
    <citation type="journal article" date="2019" name="Int. J. Syst. Evol. Microbiol.">
        <title>The Global Catalogue of Microorganisms (GCM) 10K type strain sequencing project: providing services to taxonomists for standard genome sequencing and annotation.</title>
        <authorList>
            <consortium name="The Broad Institute Genomics Platform"/>
            <consortium name="The Broad Institute Genome Sequencing Center for Infectious Disease"/>
            <person name="Wu L."/>
            <person name="Ma J."/>
        </authorList>
    </citation>
    <scope>NUCLEOTIDE SEQUENCE [LARGE SCALE GENOMIC DNA]</scope>
    <source>
        <strain evidence="3 4">JCM 11896</strain>
    </source>
</reference>
<dbReference type="PANTHER" id="PTHR43767">
    <property type="entry name" value="LONG-CHAIN-FATTY-ACID--COA LIGASE"/>
    <property type="match status" value="1"/>
</dbReference>
<feature type="domain" description="AMP-binding enzyme C-terminal" evidence="2">
    <location>
        <begin position="466"/>
        <end position="541"/>
    </location>
</feature>
<evidence type="ECO:0000313" key="3">
    <source>
        <dbReference type="EMBL" id="GAA1395711.1"/>
    </source>
</evidence>
<dbReference type="InterPro" id="IPR000873">
    <property type="entry name" value="AMP-dep_synth/lig_dom"/>
</dbReference>
<dbReference type="PANTHER" id="PTHR43767:SF1">
    <property type="entry name" value="NONRIBOSOMAL PEPTIDE SYNTHASE PES1 (EUROFUNG)-RELATED"/>
    <property type="match status" value="1"/>
</dbReference>
<evidence type="ECO:0000259" key="1">
    <source>
        <dbReference type="Pfam" id="PF00501"/>
    </source>
</evidence>
<feature type="domain" description="AMP-dependent synthetase/ligase" evidence="1">
    <location>
        <begin position="32"/>
        <end position="416"/>
    </location>
</feature>